<dbReference type="Proteomes" id="UP000800200">
    <property type="component" value="Unassembled WGS sequence"/>
</dbReference>
<feature type="compositionally biased region" description="Low complexity" evidence="1">
    <location>
        <begin position="284"/>
        <end position="295"/>
    </location>
</feature>
<evidence type="ECO:0000313" key="2">
    <source>
        <dbReference type="EMBL" id="KAF2181024.1"/>
    </source>
</evidence>
<feature type="region of interest" description="Disordered" evidence="1">
    <location>
        <begin position="47"/>
        <end position="74"/>
    </location>
</feature>
<gene>
    <name evidence="2" type="ORF">K469DRAFT_692273</name>
</gene>
<feature type="compositionally biased region" description="Basic and acidic residues" evidence="1">
    <location>
        <begin position="162"/>
        <end position="191"/>
    </location>
</feature>
<feature type="compositionally biased region" description="Polar residues" evidence="1">
    <location>
        <begin position="264"/>
        <end position="277"/>
    </location>
</feature>
<feature type="compositionally biased region" description="Basic and acidic residues" evidence="1">
    <location>
        <begin position="243"/>
        <end position="261"/>
    </location>
</feature>
<name>A0A6A6DNA2_9PEZI</name>
<dbReference type="AlphaFoldDB" id="A0A6A6DNA2"/>
<evidence type="ECO:0000313" key="3">
    <source>
        <dbReference type="Proteomes" id="UP000800200"/>
    </source>
</evidence>
<feature type="compositionally biased region" description="Basic and acidic residues" evidence="1">
    <location>
        <begin position="110"/>
        <end position="130"/>
    </location>
</feature>
<feature type="compositionally biased region" description="Basic residues" evidence="1">
    <location>
        <begin position="47"/>
        <end position="69"/>
    </location>
</feature>
<organism evidence="2 3">
    <name type="scientific">Zopfia rhizophila CBS 207.26</name>
    <dbReference type="NCBI Taxonomy" id="1314779"/>
    <lineage>
        <taxon>Eukaryota</taxon>
        <taxon>Fungi</taxon>
        <taxon>Dikarya</taxon>
        <taxon>Ascomycota</taxon>
        <taxon>Pezizomycotina</taxon>
        <taxon>Dothideomycetes</taxon>
        <taxon>Dothideomycetes incertae sedis</taxon>
        <taxon>Zopfiaceae</taxon>
        <taxon>Zopfia</taxon>
    </lineage>
</organism>
<keyword evidence="3" id="KW-1185">Reference proteome</keyword>
<evidence type="ECO:0000256" key="1">
    <source>
        <dbReference type="SAM" id="MobiDB-lite"/>
    </source>
</evidence>
<feature type="compositionally biased region" description="Polar residues" evidence="1">
    <location>
        <begin position="307"/>
        <end position="335"/>
    </location>
</feature>
<feature type="compositionally biased region" description="Basic and acidic residues" evidence="1">
    <location>
        <begin position="201"/>
        <end position="210"/>
    </location>
</feature>
<feature type="compositionally biased region" description="Low complexity" evidence="1">
    <location>
        <begin position="347"/>
        <end position="361"/>
    </location>
</feature>
<feature type="compositionally biased region" description="Basic and acidic residues" evidence="1">
    <location>
        <begin position="219"/>
        <end position="235"/>
    </location>
</feature>
<reference evidence="2" key="1">
    <citation type="journal article" date="2020" name="Stud. Mycol.">
        <title>101 Dothideomycetes genomes: a test case for predicting lifestyles and emergence of pathogens.</title>
        <authorList>
            <person name="Haridas S."/>
            <person name="Albert R."/>
            <person name="Binder M."/>
            <person name="Bloem J."/>
            <person name="Labutti K."/>
            <person name="Salamov A."/>
            <person name="Andreopoulos B."/>
            <person name="Baker S."/>
            <person name="Barry K."/>
            <person name="Bills G."/>
            <person name="Bluhm B."/>
            <person name="Cannon C."/>
            <person name="Castanera R."/>
            <person name="Culley D."/>
            <person name="Daum C."/>
            <person name="Ezra D."/>
            <person name="Gonzalez J."/>
            <person name="Henrissat B."/>
            <person name="Kuo A."/>
            <person name="Liang C."/>
            <person name="Lipzen A."/>
            <person name="Lutzoni F."/>
            <person name="Magnuson J."/>
            <person name="Mondo S."/>
            <person name="Nolan M."/>
            <person name="Ohm R."/>
            <person name="Pangilinan J."/>
            <person name="Park H.-J."/>
            <person name="Ramirez L."/>
            <person name="Alfaro M."/>
            <person name="Sun H."/>
            <person name="Tritt A."/>
            <person name="Yoshinaga Y."/>
            <person name="Zwiers L.-H."/>
            <person name="Turgeon B."/>
            <person name="Goodwin S."/>
            <person name="Spatafora J."/>
            <person name="Crous P."/>
            <person name="Grigoriev I."/>
        </authorList>
    </citation>
    <scope>NUCLEOTIDE SEQUENCE</scope>
    <source>
        <strain evidence="2">CBS 207.26</strain>
    </source>
</reference>
<proteinExistence type="predicted"/>
<feature type="region of interest" description="Disordered" evidence="1">
    <location>
        <begin position="108"/>
        <end position="422"/>
    </location>
</feature>
<accession>A0A6A6DNA2</accession>
<sequence>MASHRSECILALIAEHGFRGTYRELQNKSTSKSKLETSKISSYVWVRKKKKKKRKASHHAFQHSSSRRSRPVDGKVETTITCYIRGHVEVEEDGQRVSIYRRVRDRMRRRGDDGEGESELKLVRGFDPAKRQQVRRNPRRSSEEKGENEDGGTPSSRQGRSRRVDTPPDGTEARSGRPRKSSREHGRERGQGRNLHGTNTGHDRVHERGRSAHRTNIANERERGRSRRLGRDDHVPTVSQQGSRRDSPRARAKLDSHHMDVDASITNVPSPALSQIAQVGARNSPAKAKSSPQSSRGKKTHRARIDSSITNAPSFIRSQEQMRPSNSTAHHSLQSGDAHRSHANGHTTGSTQSPIPSQTQQHRSSNTVPVQQNLPAHTSASSDPNPGPPLTPLPNHNASASTPPSLEHSYTPPLPHTQIPNPNLVSFPSLNASTTSLSVSQPHNVNLFSGPGALGSAYTQPPSPINASDSTLVQPSHFTTDFQAHQEALFSAHESSGAEAEAEGVGKKMKIGGGIPVGQRDTIKKAGQ</sequence>
<feature type="compositionally biased region" description="Polar residues" evidence="1">
    <location>
        <begin position="362"/>
        <end position="383"/>
    </location>
</feature>
<dbReference type="EMBL" id="ML994654">
    <property type="protein sequence ID" value="KAF2181024.1"/>
    <property type="molecule type" value="Genomic_DNA"/>
</dbReference>
<feature type="region of interest" description="Disordered" evidence="1">
    <location>
        <begin position="490"/>
        <end position="528"/>
    </location>
</feature>
<protein>
    <submittedName>
        <fullName evidence="2">Uncharacterized protein</fullName>
    </submittedName>
</protein>